<protein>
    <submittedName>
        <fullName evidence="2">Uncharacterized protein</fullName>
    </submittedName>
</protein>
<proteinExistence type="predicted"/>
<feature type="compositionally biased region" description="Basic and acidic residues" evidence="1">
    <location>
        <begin position="1"/>
        <end position="10"/>
    </location>
</feature>
<feature type="region of interest" description="Disordered" evidence="1">
    <location>
        <begin position="199"/>
        <end position="237"/>
    </location>
</feature>
<reference evidence="2" key="1">
    <citation type="submission" date="2019-08" db="EMBL/GenBank/DDBJ databases">
        <authorList>
            <person name="Kucharzyk K."/>
            <person name="Murdoch R.W."/>
            <person name="Higgins S."/>
            <person name="Loffler F."/>
        </authorList>
    </citation>
    <scope>NUCLEOTIDE SEQUENCE</scope>
</reference>
<feature type="compositionally biased region" description="Basic residues" evidence="1">
    <location>
        <begin position="122"/>
        <end position="132"/>
    </location>
</feature>
<organism evidence="2">
    <name type="scientific">bioreactor metagenome</name>
    <dbReference type="NCBI Taxonomy" id="1076179"/>
    <lineage>
        <taxon>unclassified sequences</taxon>
        <taxon>metagenomes</taxon>
        <taxon>ecological metagenomes</taxon>
    </lineage>
</organism>
<evidence type="ECO:0000256" key="1">
    <source>
        <dbReference type="SAM" id="MobiDB-lite"/>
    </source>
</evidence>
<feature type="compositionally biased region" description="Low complexity" evidence="1">
    <location>
        <begin position="26"/>
        <end position="43"/>
    </location>
</feature>
<gene>
    <name evidence="2" type="ORF">SDC9_121201</name>
</gene>
<feature type="compositionally biased region" description="Basic and acidic residues" evidence="1">
    <location>
        <begin position="221"/>
        <end position="236"/>
    </location>
</feature>
<feature type="compositionally biased region" description="Basic residues" evidence="1">
    <location>
        <begin position="12"/>
        <end position="23"/>
    </location>
</feature>
<feature type="region of interest" description="Disordered" evidence="1">
    <location>
        <begin position="104"/>
        <end position="133"/>
    </location>
</feature>
<sequence length="247" mass="27581">MDFFAHDVGGKRQQHQQQHHLRGGHVAQAAGDGAARVAEAPAEQRAHGQTTGGHPHEVLRHGRPRQCAGERCSHRKFQRHQTRCVVEQRFAFQHVHGLVGHAQVAGDGRHGHGIGGRDHGGQRKGHGQRHLGNHPIDQVAQAKYRDQHQPEGQQQDRPGEREELALGNAPSVGKQQWRNEQQHEQLRVERDVQTALWPGNDRAEGDLYEWQGDGADVAGNDARERAEQKDKQDGFDSVHVTFSTDMC</sequence>
<evidence type="ECO:0000313" key="2">
    <source>
        <dbReference type="EMBL" id="MPM74216.1"/>
    </source>
</evidence>
<dbReference type="AlphaFoldDB" id="A0A645CB96"/>
<feature type="region of interest" description="Disordered" evidence="1">
    <location>
        <begin position="1"/>
        <end position="60"/>
    </location>
</feature>
<accession>A0A645CB96</accession>
<name>A0A645CB96_9ZZZZ</name>
<feature type="compositionally biased region" description="Basic and acidic residues" evidence="1">
    <location>
        <begin position="107"/>
        <end position="121"/>
    </location>
</feature>
<dbReference type="EMBL" id="VSSQ01025819">
    <property type="protein sequence ID" value="MPM74216.1"/>
    <property type="molecule type" value="Genomic_DNA"/>
</dbReference>
<comment type="caution">
    <text evidence="2">The sequence shown here is derived from an EMBL/GenBank/DDBJ whole genome shotgun (WGS) entry which is preliminary data.</text>
</comment>